<keyword evidence="3" id="KW-0489">Methyltransferase</keyword>
<dbReference type="CDD" id="cd02440">
    <property type="entry name" value="AdoMet_MTases"/>
    <property type="match status" value="1"/>
</dbReference>
<evidence type="ECO:0000256" key="1">
    <source>
        <dbReference type="ARBA" id="ARBA00022679"/>
    </source>
</evidence>
<organism evidence="3 4">
    <name type="scientific">Chloroflexus aggregans</name>
    <dbReference type="NCBI Taxonomy" id="152260"/>
    <lineage>
        <taxon>Bacteria</taxon>
        <taxon>Bacillati</taxon>
        <taxon>Chloroflexota</taxon>
        <taxon>Chloroflexia</taxon>
        <taxon>Chloroflexales</taxon>
        <taxon>Chloroflexineae</taxon>
        <taxon>Chloroflexaceae</taxon>
        <taxon>Chloroflexus</taxon>
    </lineage>
</organism>
<protein>
    <submittedName>
        <fullName evidence="3">Methyltransferase type 11</fullName>
    </submittedName>
</protein>
<evidence type="ECO:0000313" key="3">
    <source>
        <dbReference type="EMBL" id="PMP83970.1"/>
    </source>
</evidence>
<comment type="caution">
    <text evidence="3">The sequence shown here is derived from an EMBL/GenBank/DDBJ whole genome shotgun (WGS) entry which is preliminary data.</text>
</comment>
<reference evidence="3 4" key="1">
    <citation type="submission" date="2018-01" db="EMBL/GenBank/DDBJ databases">
        <title>Metagenomic assembled genomes from two thermal pools in the Uzon Caldera, Kamchatka, Russia.</title>
        <authorList>
            <person name="Wilkins L."/>
            <person name="Ettinger C."/>
        </authorList>
    </citation>
    <scope>NUCLEOTIDE SEQUENCE [LARGE SCALE GENOMIC DNA]</scope>
    <source>
        <strain evidence="3">ZAV-02</strain>
    </source>
</reference>
<dbReference type="EMBL" id="PNIQ01000296">
    <property type="protein sequence ID" value="PMP83970.1"/>
    <property type="molecule type" value="Genomic_DNA"/>
</dbReference>
<dbReference type="Pfam" id="PF08241">
    <property type="entry name" value="Methyltransf_11"/>
    <property type="match status" value="1"/>
</dbReference>
<dbReference type="Gene3D" id="3.40.50.150">
    <property type="entry name" value="Vaccinia Virus protein VP39"/>
    <property type="match status" value="1"/>
</dbReference>
<keyword evidence="1 3" id="KW-0808">Transferase</keyword>
<dbReference type="PANTHER" id="PTHR44742:SF2">
    <property type="entry name" value="24-METHYLENESTEROL C-METHYLTRANSFERASE 2"/>
    <property type="match status" value="1"/>
</dbReference>
<gene>
    <name evidence="3" type="ORF">C0184_04495</name>
</gene>
<proteinExistence type="predicted"/>
<name>A0A2J6X992_9CHLR</name>
<sequence length="280" mass="30729">MVSDYHNAVRAFYRQTDWMFRVLGMLRGSQAMHAGLWQQARSHRAALQAIDETLLAAAQLRPGECLLDAGCGAGASANRIAEHHDGPVIGLTIVPEQAKRARRGGCAKFICADYAAIPLPSASCDVVWMLESICHAPDKPALLAEVARVLRPGGRLVIADRFAARPDLPPVERAALRGWLRSWAMPDLVTVDELMTLANVAGLRVQRCDDLTISAGPSLRFLGHFARLTLPAALVLHMLRLQSDLQIAAMRGCITQTQTLNAGLWRYYLLLFTRSESRIS</sequence>
<dbReference type="GO" id="GO:0032259">
    <property type="term" value="P:methylation"/>
    <property type="evidence" value="ECO:0007669"/>
    <property type="project" value="UniProtKB-KW"/>
</dbReference>
<evidence type="ECO:0000313" key="4">
    <source>
        <dbReference type="Proteomes" id="UP000243376"/>
    </source>
</evidence>
<feature type="domain" description="Polyketide synthase-like methyltransferase" evidence="2">
    <location>
        <begin position="21"/>
        <end position="264"/>
    </location>
</feature>
<dbReference type="AlphaFoldDB" id="A0A2J6X992"/>
<accession>A0A2J6X992</accession>
<dbReference type="InterPro" id="IPR029063">
    <property type="entry name" value="SAM-dependent_MTases_sf"/>
</dbReference>
<evidence type="ECO:0000259" key="2">
    <source>
        <dbReference type="SMART" id="SM00828"/>
    </source>
</evidence>
<dbReference type="SMART" id="SM00828">
    <property type="entry name" value="PKS_MT"/>
    <property type="match status" value="1"/>
</dbReference>
<dbReference type="InterPro" id="IPR020803">
    <property type="entry name" value="MeTfrase_dom"/>
</dbReference>
<dbReference type="Proteomes" id="UP000243376">
    <property type="component" value="Unassembled WGS sequence"/>
</dbReference>
<dbReference type="GO" id="GO:0008757">
    <property type="term" value="F:S-adenosylmethionine-dependent methyltransferase activity"/>
    <property type="evidence" value="ECO:0007669"/>
    <property type="project" value="InterPro"/>
</dbReference>
<dbReference type="PANTHER" id="PTHR44742">
    <property type="match status" value="1"/>
</dbReference>
<dbReference type="SUPFAM" id="SSF53335">
    <property type="entry name" value="S-adenosyl-L-methionine-dependent methyltransferases"/>
    <property type="match status" value="1"/>
</dbReference>
<dbReference type="InterPro" id="IPR013216">
    <property type="entry name" value="Methyltransf_11"/>
</dbReference>